<evidence type="ECO:0000256" key="4">
    <source>
        <dbReference type="SAM" id="MobiDB-lite"/>
    </source>
</evidence>
<dbReference type="Gene3D" id="1.25.40.10">
    <property type="entry name" value="Tetratricopeptide repeat domain"/>
    <property type="match status" value="1"/>
</dbReference>
<evidence type="ECO:0000256" key="5">
    <source>
        <dbReference type="SAM" id="Phobius"/>
    </source>
</evidence>
<sequence>MSLINEVLRKLEEDRPDDPARQNLQREIRSLPALPKSRPRLLRLFILAGLPAMGIAAAVLHSDGRLLPLLGLAGEVAVVAPPPAPVPAPPPEPIAEPPAPVVAVDVQPALISDNLRLALDLAVLPPPATPADAPPANLLRIAEPAVAASVPEKPALADSSSAPSSIEKRPVLATPRDRADAEYRRADKAFAAGHPAEAAEALKAALKHDPTHLQVRQALLRQLLESRKYTEALGVLQDGLEIQPAQIGWAMSLARLQLEQGDFAAADRTMLRSQAYAERNADYAGFQGHLKTRLGEHRLAASHYQRATRLAPNEGRWWLGLGLAQEADGQLPEAREALRRALATGNLSAELVAVAEQHLR</sequence>
<feature type="compositionally biased region" description="Basic and acidic residues" evidence="4">
    <location>
        <begin position="166"/>
        <end position="179"/>
    </location>
</feature>
<dbReference type="PANTHER" id="PTHR45586">
    <property type="entry name" value="TPR REPEAT-CONTAINING PROTEIN PA4667"/>
    <property type="match status" value="1"/>
</dbReference>
<evidence type="ECO:0000313" key="6">
    <source>
        <dbReference type="EMBL" id="OMG53756.1"/>
    </source>
</evidence>
<gene>
    <name evidence="6" type="ORF">BJN45_10015</name>
</gene>
<dbReference type="PANTHER" id="PTHR45586:SF1">
    <property type="entry name" value="LIPOPOLYSACCHARIDE ASSEMBLY PROTEIN B"/>
    <property type="match status" value="1"/>
</dbReference>
<dbReference type="SMART" id="SM00028">
    <property type="entry name" value="TPR"/>
    <property type="match status" value="3"/>
</dbReference>
<evidence type="ECO:0000256" key="2">
    <source>
        <dbReference type="ARBA" id="ARBA00022803"/>
    </source>
</evidence>
<keyword evidence="1" id="KW-0677">Repeat</keyword>
<dbReference type="STRING" id="418702.BJN45_10015"/>
<dbReference type="PROSITE" id="PS50005">
    <property type="entry name" value="TPR"/>
    <property type="match status" value="1"/>
</dbReference>
<accession>A0A1R1I4T6</accession>
<keyword evidence="5" id="KW-1133">Transmembrane helix</keyword>
<organism evidence="6 7">
    <name type="scientific">Azonexus hydrophilus</name>
    <dbReference type="NCBI Taxonomy" id="418702"/>
    <lineage>
        <taxon>Bacteria</taxon>
        <taxon>Pseudomonadati</taxon>
        <taxon>Pseudomonadota</taxon>
        <taxon>Betaproteobacteria</taxon>
        <taxon>Rhodocyclales</taxon>
        <taxon>Azonexaceae</taxon>
        <taxon>Azonexus</taxon>
    </lineage>
</organism>
<evidence type="ECO:0000256" key="3">
    <source>
        <dbReference type="PROSITE-ProRule" id="PRU00339"/>
    </source>
</evidence>
<dbReference type="Proteomes" id="UP000187526">
    <property type="component" value="Unassembled WGS sequence"/>
</dbReference>
<dbReference type="SUPFAM" id="SSF48452">
    <property type="entry name" value="TPR-like"/>
    <property type="match status" value="1"/>
</dbReference>
<feature type="repeat" description="TPR" evidence="3">
    <location>
        <begin position="281"/>
        <end position="314"/>
    </location>
</feature>
<feature type="region of interest" description="Disordered" evidence="4">
    <location>
        <begin position="152"/>
        <end position="179"/>
    </location>
</feature>
<protein>
    <submittedName>
        <fullName evidence="6">Uncharacterized protein</fullName>
    </submittedName>
</protein>
<name>A0A1R1I4T6_9RHOO</name>
<comment type="caution">
    <text evidence="6">The sequence shown here is derived from an EMBL/GenBank/DDBJ whole genome shotgun (WGS) entry which is preliminary data.</text>
</comment>
<dbReference type="InterPro" id="IPR019734">
    <property type="entry name" value="TPR_rpt"/>
</dbReference>
<dbReference type="InterPro" id="IPR051012">
    <property type="entry name" value="CellSynth/LPSAsmb/PSIAsmb"/>
</dbReference>
<feature type="compositionally biased region" description="Low complexity" evidence="4">
    <location>
        <begin position="154"/>
        <end position="165"/>
    </location>
</feature>
<dbReference type="Pfam" id="PF13432">
    <property type="entry name" value="TPR_16"/>
    <property type="match status" value="1"/>
</dbReference>
<dbReference type="RefSeq" id="WP_076094777.1">
    <property type="nucleotide sequence ID" value="NZ_MTHD01000003.1"/>
</dbReference>
<feature type="transmembrane region" description="Helical" evidence="5">
    <location>
        <begin position="41"/>
        <end position="60"/>
    </location>
</feature>
<evidence type="ECO:0000256" key="1">
    <source>
        <dbReference type="ARBA" id="ARBA00022737"/>
    </source>
</evidence>
<dbReference type="Pfam" id="PF14559">
    <property type="entry name" value="TPR_19"/>
    <property type="match status" value="1"/>
</dbReference>
<dbReference type="InterPro" id="IPR011990">
    <property type="entry name" value="TPR-like_helical_dom_sf"/>
</dbReference>
<keyword evidence="2 3" id="KW-0802">TPR repeat</keyword>
<proteinExistence type="predicted"/>
<reference evidence="6 7" key="1">
    <citation type="submission" date="2016-10" db="EMBL/GenBank/DDBJ databases">
        <title>Alkaliphiles isolated from bioreactors.</title>
        <authorList>
            <person name="Salah Z."/>
            <person name="Rout S.P."/>
            <person name="Humphreys P.N."/>
        </authorList>
    </citation>
    <scope>NUCLEOTIDE SEQUENCE [LARGE SCALE GENOMIC DNA]</scope>
    <source>
        <strain evidence="6 7">ZS02</strain>
    </source>
</reference>
<dbReference type="AlphaFoldDB" id="A0A1R1I4T6"/>
<keyword evidence="5" id="KW-0472">Membrane</keyword>
<dbReference type="EMBL" id="MTHD01000003">
    <property type="protein sequence ID" value="OMG53756.1"/>
    <property type="molecule type" value="Genomic_DNA"/>
</dbReference>
<evidence type="ECO:0000313" key="7">
    <source>
        <dbReference type="Proteomes" id="UP000187526"/>
    </source>
</evidence>
<keyword evidence="7" id="KW-1185">Reference proteome</keyword>
<keyword evidence="5" id="KW-0812">Transmembrane</keyword>